<keyword evidence="12 17" id="KW-0456">Lyase</keyword>
<dbReference type="EMBL" id="ACYU01000039">
    <property type="protein sequence ID" value="EEW07687.1"/>
    <property type="molecule type" value="Genomic_DNA"/>
</dbReference>
<dbReference type="GO" id="GO:0005524">
    <property type="term" value="F:ATP binding"/>
    <property type="evidence" value="ECO:0007669"/>
    <property type="project" value="UniProtKB-UniRule"/>
</dbReference>
<name>D2YC50_VIBMI</name>
<evidence type="ECO:0000256" key="8">
    <source>
        <dbReference type="ARBA" id="ARBA00022857"/>
    </source>
</evidence>
<dbReference type="CDD" id="cd01171">
    <property type="entry name" value="YXKO-related"/>
    <property type="match status" value="1"/>
</dbReference>
<evidence type="ECO:0000256" key="18">
    <source>
        <dbReference type="HAMAP-Rule" id="MF_01966"/>
    </source>
</evidence>
<keyword evidence="5 18" id="KW-0479">Metal-binding</keyword>
<dbReference type="GO" id="GO:0046496">
    <property type="term" value="P:nicotinamide nucleotide metabolic process"/>
    <property type="evidence" value="ECO:0007669"/>
    <property type="project" value="UniProtKB-UniRule"/>
</dbReference>
<evidence type="ECO:0000313" key="22">
    <source>
        <dbReference type="EMBL" id="EEW07687.1"/>
    </source>
</evidence>
<dbReference type="GO" id="GO:0110051">
    <property type="term" value="P:metabolite repair"/>
    <property type="evidence" value="ECO:0007669"/>
    <property type="project" value="TreeGrafter"/>
</dbReference>
<dbReference type="PANTHER" id="PTHR12592:SF0">
    <property type="entry name" value="ATP-DEPENDENT (S)-NAD(P)H-HYDRATE DEHYDRATASE"/>
    <property type="match status" value="1"/>
</dbReference>
<proteinExistence type="inferred from homology"/>
<evidence type="ECO:0000256" key="9">
    <source>
        <dbReference type="ARBA" id="ARBA00022958"/>
    </source>
</evidence>
<dbReference type="InterPro" id="IPR029056">
    <property type="entry name" value="Ribokinase-like"/>
</dbReference>
<evidence type="ECO:0000256" key="11">
    <source>
        <dbReference type="ARBA" id="ARBA00023235"/>
    </source>
</evidence>
<evidence type="ECO:0000256" key="1">
    <source>
        <dbReference type="ARBA" id="ARBA00000013"/>
    </source>
</evidence>
<keyword evidence="13" id="KW-0511">Multifunctional enzyme</keyword>
<comment type="similarity">
    <text evidence="4 19">In the C-terminal section; belongs to the NnrD/CARKD family.</text>
</comment>
<comment type="function">
    <text evidence="17">Catalyzes the dehydration of the S-form of NAD(P)HX at the expense of ADP, which is converted to AMP. Together with NAD(P)HX epimerase, which catalyzes the epimerization of the S- and R-forms, the enzyme allows the repair of both epimers of NAD(P)HX, a damaged form of NAD(P)H that is a result of enzymatic or heat-dependent hydration.</text>
</comment>
<dbReference type="Gene3D" id="3.40.50.10260">
    <property type="entry name" value="YjeF N-terminal domain"/>
    <property type="match status" value="1"/>
</dbReference>
<evidence type="ECO:0000256" key="19">
    <source>
        <dbReference type="PIRNR" id="PIRNR017184"/>
    </source>
</evidence>
<dbReference type="InterPro" id="IPR036652">
    <property type="entry name" value="YjeF_N_dom_sf"/>
</dbReference>
<dbReference type="PROSITE" id="PS51383">
    <property type="entry name" value="YJEF_C_3"/>
    <property type="match status" value="1"/>
</dbReference>
<comment type="cofactor">
    <cofactor evidence="18 19">
        <name>K(+)</name>
        <dbReference type="ChEBI" id="CHEBI:29103"/>
    </cofactor>
    <text evidence="18 19">Binds 1 potassium ion per subunit.</text>
</comment>
<feature type="binding site" evidence="18">
    <location>
        <begin position="71"/>
        <end position="75"/>
    </location>
    <ligand>
        <name>(6S)-NADPHX</name>
        <dbReference type="ChEBI" id="CHEBI:64076"/>
    </ligand>
</feature>
<reference evidence="22 23" key="1">
    <citation type="journal article" date="2009" name="BMC Evol. Biol.">
        <title>Genomic taxonomy of Vibrios.</title>
        <authorList>
            <person name="Thompson C.C."/>
            <person name="Vicente A.C."/>
            <person name="Souza R.C."/>
            <person name="Vasconcelos A.T."/>
            <person name="Vesth T."/>
            <person name="Alves N.Jr."/>
            <person name="Ussery D.W."/>
            <person name="Iida T."/>
            <person name="Thompson F.L."/>
        </authorList>
    </citation>
    <scope>NUCLEOTIDE SEQUENCE [LARGE SCALE GENOMIC DNA]</scope>
    <source>
        <strain evidence="22 23">VM603</strain>
    </source>
</reference>
<feature type="binding site" evidence="17">
    <location>
        <position position="442"/>
    </location>
    <ligand>
        <name>AMP</name>
        <dbReference type="ChEBI" id="CHEBI:456215"/>
    </ligand>
</feature>
<comment type="cofactor">
    <cofactor evidence="17">
        <name>Mg(2+)</name>
        <dbReference type="ChEBI" id="CHEBI:18420"/>
    </cofactor>
</comment>
<evidence type="ECO:0000313" key="23">
    <source>
        <dbReference type="Proteomes" id="UP000004827"/>
    </source>
</evidence>
<feature type="binding site" evidence="17">
    <location>
        <position position="443"/>
    </location>
    <ligand>
        <name>(6S)-NADPHX</name>
        <dbReference type="ChEBI" id="CHEBI:64076"/>
    </ligand>
</feature>
<dbReference type="InterPro" id="IPR004443">
    <property type="entry name" value="YjeF_N_dom"/>
</dbReference>
<evidence type="ECO:0000256" key="12">
    <source>
        <dbReference type="ARBA" id="ARBA00023239"/>
    </source>
</evidence>
<evidence type="ECO:0000256" key="14">
    <source>
        <dbReference type="ARBA" id="ARBA00025153"/>
    </source>
</evidence>
<comment type="function">
    <text evidence="18">Catalyzes the epimerization of the S- and R-forms of NAD(P)HX, a damaged form of NAD(P)H that is a result of enzymatic or heat-dependent hydration. This is a prerequisite for the S-specific NAD(P)H-hydrate dehydratase to allow the repair of both epimers of NAD(P)HX.</text>
</comment>
<evidence type="ECO:0000256" key="4">
    <source>
        <dbReference type="ARBA" id="ARBA00009524"/>
    </source>
</evidence>
<evidence type="ECO:0000256" key="10">
    <source>
        <dbReference type="ARBA" id="ARBA00023027"/>
    </source>
</evidence>
<comment type="subunit">
    <text evidence="17">Homotetramer.</text>
</comment>
<dbReference type="PROSITE" id="PS01050">
    <property type="entry name" value="YJEF_C_2"/>
    <property type="match status" value="1"/>
</dbReference>
<evidence type="ECO:0000256" key="5">
    <source>
        <dbReference type="ARBA" id="ARBA00022723"/>
    </source>
</evidence>
<keyword evidence="6 17" id="KW-0547">Nucleotide-binding</keyword>
<evidence type="ECO:0000256" key="6">
    <source>
        <dbReference type="ARBA" id="ARBA00022741"/>
    </source>
</evidence>
<sequence length="500" mass="53670">MDMAVLPDTIMPLPSHFYTTQQLKLGEQEAAQERGLELFNLMERAGQAVFTIAFAQFPTSHHWLICCGGGNNGGDGYIVAVLARHMGIEVTVWQLGDPEKLPTDAYRAYQQWIELGGVVYEPQSELPESTDLIIDALFGIGLKEALRPQVVPLVEQLNQSGKPIVAIDVPSGLCADTGQVMGTCIKAQHTVSLIGLKQGLVTGQARCYVGTLHYAGLGVEEVFSQHNMPSLVAIEGKLRHRLLPPRQACTHKGQNGKALIVGGNEGMGGALILCASACARTGAGLSAAMTHSDNVTAMLTNTPEVMCTSWSKQHLFEDRIKWCDALALGPGLGRDEQAQQIMQQLSALTVPKVWDADALYFLSHQPNYDAQRIITPHPVEAARLLGCEVEDVEQNRFAAIRALQQRYGGVVVLKGAGTLVYDGKEIAVCLQGNPGMASGGMGDVLTGIIVALLAQKISLSDAAKLGVWLHSNAADLNAKSHGQRGLLASDLLPHLRELLN</sequence>
<organism evidence="22 23">
    <name type="scientific">Vibrio mimicus VM603</name>
    <dbReference type="NCBI Taxonomy" id="671074"/>
    <lineage>
        <taxon>Bacteria</taxon>
        <taxon>Pseudomonadati</taxon>
        <taxon>Pseudomonadota</taxon>
        <taxon>Gammaproteobacteria</taxon>
        <taxon>Vibrionales</taxon>
        <taxon>Vibrionaceae</taxon>
        <taxon>Vibrio</taxon>
    </lineage>
</organism>
<evidence type="ECO:0000256" key="3">
    <source>
        <dbReference type="ARBA" id="ARBA00006001"/>
    </source>
</evidence>
<dbReference type="Pfam" id="PF01256">
    <property type="entry name" value="Carb_kinase"/>
    <property type="match status" value="1"/>
</dbReference>
<evidence type="ECO:0000256" key="17">
    <source>
        <dbReference type="HAMAP-Rule" id="MF_01965"/>
    </source>
</evidence>
<feature type="binding site" evidence="18">
    <location>
        <position position="135"/>
    </location>
    <ligand>
        <name>K(+)</name>
        <dbReference type="ChEBI" id="CHEBI:29103"/>
    </ligand>
</feature>
<accession>D2YC50</accession>
<dbReference type="FunFam" id="3.40.50.10260:FF:000003">
    <property type="entry name" value="Multifunctional fusion protein"/>
    <property type="match status" value="1"/>
</dbReference>
<comment type="catalytic activity">
    <reaction evidence="16 17 19">
        <text>(6S)-NADPHX + ADP = AMP + phosphate + NADPH + H(+)</text>
        <dbReference type="Rhea" id="RHEA:32235"/>
        <dbReference type="ChEBI" id="CHEBI:15378"/>
        <dbReference type="ChEBI" id="CHEBI:43474"/>
        <dbReference type="ChEBI" id="CHEBI:57783"/>
        <dbReference type="ChEBI" id="CHEBI:64076"/>
        <dbReference type="ChEBI" id="CHEBI:456215"/>
        <dbReference type="ChEBI" id="CHEBI:456216"/>
        <dbReference type="EC" id="4.2.1.136"/>
    </reaction>
</comment>
<comment type="similarity">
    <text evidence="3 19">In the N-terminal section; belongs to the NnrE/AIBP family.</text>
</comment>
<dbReference type="PIRSF" id="PIRSF017184">
    <property type="entry name" value="Nnr"/>
    <property type="match status" value="1"/>
</dbReference>
<dbReference type="HAMAP" id="MF_01966">
    <property type="entry name" value="NADHX_epimerase"/>
    <property type="match status" value="1"/>
</dbReference>
<dbReference type="NCBIfam" id="TIGR00196">
    <property type="entry name" value="yjeF_cterm"/>
    <property type="match status" value="1"/>
</dbReference>
<dbReference type="NCBIfam" id="TIGR00197">
    <property type="entry name" value="yjeF_nterm"/>
    <property type="match status" value="1"/>
</dbReference>
<evidence type="ECO:0000256" key="15">
    <source>
        <dbReference type="ARBA" id="ARBA00048238"/>
    </source>
</evidence>
<dbReference type="Proteomes" id="UP000004827">
    <property type="component" value="Unassembled WGS sequence"/>
</dbReference>
<dbReference type="PROSITE" id="PS51385">
    <property type="entry name" value="YJEF_N"/>
    <property type="match status" value="1"/>
</dbReference>
<comment type="caution">
    <text evidence="18">Lacks conserved residue(s) required for the propagation of feature annotation.</text>
</comment>
<comment type="catalytic activity">
    <reaction evidence="15 17 19">
        <text>(6S)-NADHX + ADP = AMP + phosphate + NADH + H(+)</text>
        <dbReference type="Rhea" id="RHEA:32223"/>
        <dbReference type="ChEBI" id="CHEBI:15378"/>
        <dbReference type="ChEBI" id="CHEBI:43474"/>
        <dbReference type="ChEBI" id="CHEBI:57945"/>
        <dbReference type="ChEBI" id="CHEBI:64074"/>
        <dbReference type="ChEBI" id="CHEBI:456215"/>
        <dbReference type="ChEBI" id="CHEBI:456216"/>
        <dbReference type="EC" id="4.2.1.136"/>
    </reaction>
</comment>
<feature type="binding site" evidence="18">
    <location>
        <position position="168"/>
    </location>
    <ligand>
        <name>(6S)-NADPHX</name>
        <dbReference type="ChEBI" id="CHEBI:64076"/>
    </ligand>
</feature>
<comment type="caution">
    <text evidence="22">The sequence shown here is derived from an EMBL/GenBank/DDBJ whole genome shotgun (WGS) entry which is preliminary data.</text>
</comment>
<dbReference type="AlphaFoldDB" id="D2YC50"/>
<evidence type="ECO:0000259" key="21">
    <source>
        <dbReference type="PROSITE" id="PS51385"/>
    </source>
</evidence>
<dbReference type="InterPro" id="IPR000631">
    <property type="entry name" value="CARKD"/>
</dbReference>
<comment type="function">
    <text evidence="14 19">Bifunctional enzyme that catalyzes the epimerization of the S- and R-forms of NAD(P)HX and the dehydration of the S-form of NAD(P)HX at the expense of ADP, which is converted to AMP. This allows the repair of both epimers of NAD(P)HX, a damaged form of NAD(P)H that is a result of enzymatic or heat-dependent hydration.</text>
</comment>
<feature type="binding site" evidence="18">
    <location>
        <position position="171"/>
    </location>
    <ligand>
        <name>K(+)</name>
        <dbReference type="ChEBI" id="CHEBI:29103"/>
    </ligand>
</feature>
<feature type="binding site" evidence="17">
    <location>
        <position position="270"/>
    </location>
    <ligand>
        <name>(6S)-NADPHX</name>
        <dbReference type="ChEBI" id="CHEBI:64076"/>
    </ligand>
</feature>
<dbReference type="GO" id="GO:0052855">
    <property type="term" value="F:ADP-dependent NAD(P)H-hydrate dehydratase activity"/>
    <property type="evidence" value="ECO:0007669"/>
    <property type="project" value="UniProtKB-UniRule"/>
</dbReference>
<evidence type="ECO:0000259" key="20">
    <source>
        <dbReference type="PROSITE" id="PS51383"/>
    </source>
</evidence>
<comment type="similarity">
    <text evidence="17">Belongs to the NnrD/CARKD family.</text>
</comment>
<dbReference type="SUPFAM" id="SSF64153">
    <property type="entry name" value="YjeF N-terminal domain-like"/>
    <property type="match status" value="1"/>
</dbReference>
<comment type="similarity">
    <text evidence="18">Belongs to the NnrE/AIBP family.</text>
</comment>
<dbReference type="EC" id="5.1.99.6" evidence="19"/>
<dbReference type="Pfam" id="PF03853">
    <property type="entry name" value="YjeF_N"/>
    <property type="match status" value="1"/>
</dbReference>
<feature type="domain" description="YjeF C-terminal" evidence="20">
    <location>
        <begin position="235"/>
        <end position="500"/>
    </location>
</feature>
<dbReference type="Gene3D" id="3.40.1190.20">
    <property type="match status" value="1"/>
</dbReference>
<dbReference type="HAMAP" id="MF_01965">
    <property type="entry name" value="NADHX_dehydratase"/>
    <property type="match status" value="1"/>
</dbReference>
<dbReference type="InterPro" id="IPR030677">
    <property type="entry name" value="Nnr"/>
</dbReference>
<feature type="binding site" evidence="17">
    <location>
        <position position="377"/>
    </location>
    <ligand>
        <name>(6S)-NADPHX</name>
        <dbReference type="ChEBI" id="CHEBI:64076"/>
    </ligand>
</feature>
<dbReference type="GO" id="GO:0052856">
    <property type="term" value="F:NAD(P)HX epimerase activity"/>
    <property type="evidence" value="ECO:0007669"/>
    <property type="project" value="UniProtKB-UniRule"/>
</dbReference>
<keyword evidence="7 17" id="KW-0067">ATP-binding</keyword>
<dbReference type="FunFam" id="3.40.1190.20:FF:000017">
    <property type="entry name" value="Multifunctional fusion protein"/>
    <property type="match status" value="1"/>
</dbReference>
<evidence type="ECO:0000256" key="13">
    <source>
        <dbReference type="ARBA" id="ARBA00023268"/>
    </source>
</evidence>
<feature type="binding site" evidence="18">
    <location>
        <begin position="139"/>
        <end position="145"/>
    </location>
    <ligand>
        <name>(6S)-NADPHX</name>
        <dbReference type="ChEBI" id="CHEBI:64076"/>
    </ligand>
</feature>
<feature type="binding site" evidence="17">
    <location>
        <begin position="414"/>
        <end position="418"/>
    </location>
    <ligand>
        <name>AMP</name>
        <dbReference type="ChEBI" id="CHEBI:456215"/>
    </ligand>
</feature>
<comment type="catalytic activity">
    <reaction evidence="2 18 19">
        <text>(6R)-NADPHX = (6S)-NADPHX</text>
        <dbReference type="Rhea" id="RHEA:32227"/>
        <dbReference type="ChEBI" id="CHEBI:64076"/>
        <dbReference type="ChEBI" id="CHEBI:64077"/>
        <dbReference type="EC" id="5.1.99.6"/>
    </reaction>
</comment>
<dbReference type="SUPFAM" id="SSF53613">
    <property type="entry name" value="Ribokinase-like"/>
    <property type="match status" value="1"/>
</dbReference>
<keyword evidence="9 18" id="KW-0630">Potassium</keyword>
<dbReference type="InterPro" id="IPR017953">
    <property type="entry name" value="Carbohydrate_kinase_pred_CS"/>
</dbReference>
<keyword evidence="8 17" id="KW-0521">NADP</keyword>
<feature type="domain" description="YjeF N-terminal" evidence="21">
    <location>
        <begin position="23"/>
        <end position="225"/>
    </location>
</feature>
<feature type="binding site" evidence="17">
    <location>
        <position position="331"/>
    </location>
    <ligand>
        <name>(6S)-NADPHX</name>
        <dbReference type="ChEBI" id="CHEBI:64076"/>
    </ligand>
</feature>
<evidence type="ECO:0000256" key="2">
    <source>
        <dbReference type="ARBA" id="ARBA00000909"/>
    </source>
</evidence>
<protein>
    <recommendedName>
        <fullName evidence="19">Bifunctional NAD(P)H-hydrate repair enzyme</fullName>
    </recommendedName>
    <alternativeName>
        <fullName evidence="19">Nicotinamide nucleotide repair protein</fullName>
    </alternativeName>
    <domain>
        <recommendedName>
            <fullName evidence="19">ADP-dependent (S)-NAD(P)H-hydrate dehydratase</fullName>
            <ecNumber evidence="19">4.2.1.136</ecNumber>
        </recommendedName>
        <alternativeName>
            <fullName evidence="19">ADP-dependent NAD(P)HX dehydratase</fullName>
        </alternativeName>
    </domain>
    <domain>
        <recommendedName>
            <fullName evidence="19">NAD(P)H-hydrate epimerase</fullName>
            <ecNumber evidence="19">5.1.99.6</ecNumber>
        </recommendedName>
    </domain>
</protein>
<dbReference type="PANTHER" id="PTHR12592">
    <property type="entry name" value="ATP-DEPENDENT (S)-NAD(P)H-HYDRATE DEHYDRATASE FAMILY MEMBER"/>
    <property type="match status" value="1"/>
</dbReference>
<keyword evidence="11 18" id="KW-0413">Isomerase</keyword>
<keyword evidence="10 17" id="KW-0520">NAD</keyword>
<dbReference type="GO" id="GO:0046872">
    <property type="term" value="F:metal ion binding"/>
    <property type="evidence" value="ECO:0007669"/>
    <property type="project" value="UniProtKB-UniRule"/>
</dbReference>
<evidence type="ECO:0000256" key="16">
    <source>
        <dbReference type="ARBA" id="ARBA00049209"/>
    </source>
</evidence>
<feature type="binding site" evidence="18">
    <location>
        <position position="72"/>
    </location>
    <ligand>
        <name>K(+)</name>
        <dbReference type="ChEBI" id="CHEBI:29103"/>
    </ligand>
</feature>
<gene>
    <name evidence="17" type="primary">nnrD</name>
    <name evidence="18" type="synonym">nnrE</name>
    <name evidence="22" type="ORF">VMB_10970</name>
</gene>
<comment type="catalytic activity">
    <reaction evidence="1 18 19">
        <text>(6R)-NADHX = (6S)-NADHX</text>
        <dbReference type="Rhea" id="RHEA:32215"/>
        <dbReference type="ChEBI" id="CHEBI:64074"/>
        <dbReference type="ChEBI" id="CHEBI:64075"/>
        <dbReference type="EC" id="5.1.99.6"/>
    </reaction>
</comment>
<dbReference type="EC" id="4.2.1.136" evidence="19"/>
<evidence type="ECO:0000256" key="7">
    <source>
        <dbReference type="ARBA" id="ARBA00022840"/>
    </source>
</evidence>